<proteinExistence type="predicted"/>
<dbReference type="AlphaFoldDB" id="A0A918UUJ7"/>
<protein>
    <submittedName>
        <fullName evidence="1">Uncharacterized protein</fullName>
    </submittedName>
</protein>
<name>A0A918UUJ7_9ACTN</name>
<keyword evidence="2" id="KW-1185">Reference proteome</keyword>
<dbReference type="Proteomes" id="UP000622166">
    <property type="component" value="Unassembled WGS sequence"/>
</dbReference>
<sequence>MTRRTPVRPRSRRERRNSLLGIRLAVRRIAGARCVLHSADGDLLLDDLELNVGRTSSDTADGNAEVSAS</sequence>
<gene>
    <name evidence="1" type="ORF">GCM10010365_64880</name>
</gene>
<organism evidence="1 2">
    <name type="scientific">Streptomyces poonensis</name>
    <dbReference type="NCBI Taxonomy" id="68255"/>
    <lineage>
        <taxon>Bacteria</taxon>
        <taxon>Bacillati</taxon>
        <taxon>Actinomycetota</taxon>
        <taxon>Actinomycetes</taxon>
        <taxon>Kitasatosporales</taxon>
        <taxon>Streptomycetaceae</taxon>
        <taxon>Streptomyces</taxon>
    </lineage>
</organism>
<reference evidence="1" key="1">
    <citation type="journal article" date="2014" name="Int. J. Syst. Evol. Microbiol.">
        <title>Complete genome sequence of Corynebacterium casei LMG S-19264T (=DSM 44701T), isolated from a smear-ripened cheese.</title>
        <authorList>
            <consortium name="US DOE Joint Genome Institute (JGI-PGF)"/>
            <person name="Walter F."/>
            <person name="Albersmeier A."/>
            <person name="Kalinowski J."/>
            <person name="Ruckert C."/>
        </authorList>
    </citation>
    <scope>NUCLEOTIDE SEQUENCE</scope>
    <source>
        <strain evidence="1">JCM 4815</strain>
    </source>
</reference>
<evidence type="ECO:0000313" key="1">
    <source>
        <dbReference type="EMBL" id="GGZ35082.1"/>
    </source>
</evidence>
<reference evidence="1" key="2">
    <citation type="submission" date="2020-09" db="EMBL/GenBank/DDBJ databases">
        <authorList>
            <person name="Sun Q."/>
            <person name="Ohkuma M."/>
        </authorList>
    </citation>
    <scope>NUCLEOTIDE SEQUENCE</scope>
    <source>
        <strain evidence="1">JCM 4815</strain>
    </source>
</reference>
<accession>A0A918UUJ7</accession>
<dbReference type="EMBL" id="BMVW01000018">
    <property type="protein sequence ID" value="GGZ35082.1"/>
    <property type="molecule type" value="Genomic_DNA"/>
</dbReference>
<comment type="caution">
    <text evidence="1">The sequence shown here is derived from an EMBL/GenBank/DDBJ whole genome shotgun (WGS) entry which is preliminary data.</text>
</comment>
<evidence type="ECO:0000313" key="2">
    <source>
        <dbReference type="Proteomes" id="UP000622166"/>
    </source>
</evidence>